<gene>
    <name evidence="4" type="ORF">NOCA1130047</name>
</gene>
<name>A0A2P2C650_9ZZZZ</name>
<dbReference type="EMBL" id="CZKB01000005">
    <property type="protein sequence ID" value="CUR57473.1"/>
    <property type="molecule type" value="Genomic_DNA"/>
</dbReference>
<evidence type="ECO:0000256" key="1">
    <source>
        <dbReference type="ARBA" id="ARBA00010638"/>
    </source>
</evidence>
<keyword evidence="3" id="KW-0067">ATP-binding</keyword>
<dbReference type="InterPro" id="IPR037171">
    <property type="entry name" value="NagB/RpiA_transferase-like"/>
</dbReference>
<dbReference type="Pfam" id="PF01812">
    <property type="entry name" value="5-FTHF_cyc-lig"/>
    <property type="match status" value="1"/>
</dbReference>
<dbReference type="PANTHER" id="PTHR23407">
    <property type="entry name" value="ATPASE INHIBITOR/5-FORMYLTETRAHYDROFOLATE CYCLO-LIGASE"/>
    <property type="match status" value="1"/>
</dbReference>
<keyword evidence="2" id="KW-0547">Nucleotide-binding</keyword>
<dbReference type="GO" id="GO:0009396">
    <property type="term" value="P:folic acid-containing compound biosynthetic process"/>
    <property type="evidence" value="ECO:0007669"/>
    <property type="project" value="TreeGrafter"/>
</dbReference>
<dbReference type="NCBIfam" id="TIGR02727">
    <property type="entry name" value="MTHFS_bact"/>
    <property type="match status" value="1"/>
</dbReference>
<organism evidence="4">
    <name type="scientific">metagenome</name>
    <dbReference type="NCBI Taxonomy" id="256318"/>
    <lineage>
        <taxon>unclassified sequences</taxon>
        <taxon>metagenomes</taxon>
    </lineage>
</organism>
<dbReference type="InterPro" id="IPR024185">
    <property type="entry name" value="FTHF_cligase-like_sf"/>
</dbReference>
<dbReference type="GO" id="GO:0035999">
    <property type="term" value="P:tetrahydrofolate interconversion"/>
    <property type="evidence" value="ECO:0007669"/>
    <property type="project" value="TreeGrafter"/>
</dbReference>
<dbReference type="PANTHER" id="PTHR23407:SF1">
    <property type="entry name" value="5-FORMYLTETRAHYDROFOLATE CYCLO-LIGASE"/>
    <property type="match status" value="1"/>
</dbReference>
<proteinExistence type="inferred from homology"/>
<dbReference type="GO" id="GO:0005524">
    <property type="term" value="F:ATP binding"/>
    <property type="evidence" value="ECO:0007669"/>
    <property type="project" value="UniProtKB-KW"/>
</dbReference>
<sequence>MDARHSADNTIAKTALRDQVRAGRKRRPLGAAADFAASVADVALGWEDVRRAATVTAYVSVGSEPGTGLLLDALVAAGKRVLLPVVLPGLDLDWAVYEGREHLAPAVRGLLEPTGPRLGKEAIAQADVVLVPGLAVSRSGERLGQGGGCYDRALTRTTAGTPVVVVLYDDELGLPVPTDPHDVRVGFALTSAGVTTLGPRRSPDIR</sequence>
<keyword evidence="4" id="KW-0436">Ligase</keyword>
<reference evidence="4" key="1">
    <citation type="submission" date="2015-08" db="EMBL/GenBank/DDBJ databases">
        <authorList>
            <person name="Babu N.S."/>
            <person name="Beckwith C.J."/>
            <person name="Beseler K.G."/>
            <person name="Brison A."/>
            <person name="Carone J.V."/>
            <person name="Caskin T.P."/>
            <person name="Diamond M."/>
            <person name="Durham M.E."/>
            <person name="Foxe J.M."/>
            <person name="Go M."/>
            <person name="Henderson B.A."/>
            <person name="Jones I.B."/>
            <person name="McGettigan J.A."/>
            <person name="Micheletti S.J."/>
            <person name="Nasrallah M.E."/>
            <person name="Ortiz D."/>
            <person name="Piller C.R."/>
            <person name="Privatt S.R."/>
            <person name="Schneider S.L."/>
            <person name="Sharp S."/>
            <person name="Smith T.C."/>
            <person name="Stanton J.D."/>
            <person name="Ullery H.E."/>
            <person name="Wilson R.J."/>
            <person name="Serrano M.G."/>
            <person name="Buck G."/>
            <person name="Lee V."/>
            <person name="Wang Y."/>
            <person name="Carvalho R."/>
            <person name="Voegtly L."/>
            <person name="Shi R."/>
            <person name="Duckworth R."/>
            <person name="Johnson A."/>
            <person name="Loviza R."/>
            <person name="Walstead R."/>
            <person name="Shah Z."/>
            <person name="Kiflezghi M."/>
            <person name="Wade K."/>
            <person name="Ball S.L."/>
            <person name="Bradley K.W."/>
            <person name="Asai D.J."/>
            <person name="Bowman C.A."/>
            <person name="Russell D.A."/>
            <person name="Pope W.H."/>
            <person name="Jacobs-Sera D."/>
            <person name="Hendrix R.W."/>
            <person name="Hatfull G.F."/>
        </authorList>
    </citation>
    <scope>NUCLEOTIDE SEQUENCE</scope>
</reference>
<evidence type="ECO:0000256" key="3">
    <source>
        <dbReference type="ARBA" id="ARBA00022840"/>
    </source>
</evidence>
<dbReference type="Gene3D" id="3.40.50.10420">
    <property type="entry name" value="NagB/RpiA/CoA transferase-like"/>
    <property type="match status" value="1"/>
</dbReference>
<evidence type="ECO:0000256" key="2">
    <source>
        <dbReference type="ARBA" id="ARBA00022741"/>
    </source>
</evidence>
<dbReference type="PIRSF" id="PIRSF006806">
    <property type="entry name" value="FTHF_cligase"/>
    <property type="match status" value="1"/>
</dbReference>
<evidence type="ECO:0000313" key="4">
    <source>
        <dbReference type="EMBL" id="CUR57473.1"/>
    </source>
</evidence>
<dbReference type="InterPro" id="IPR002698">
    <property type="entry name" value="FTHF_cligase"/>
</dbReference>
<comment type="similarity">
    <text evidence="1">Belongs to the 5-formyltetrahydrofolate cyclo-ligase family.</text>
</comment>
<dbReference type="SUPFAM" id="SSF100950">
    <property type="entry name" value="NagB/RpiA/CoA transferase-like"/>
    <property type="match status" value="1"/>
</dbReference>
<protein>
    <submittedName>
        <fullName evidence="4">5-formyltetrahydrofolate cyclo-ligase</fullName>
    </submittedName>
</protein>
<dbReference type="GO" id="GO:0030272">
    <property type="term" value="F:5-formyltetrahydrofolate cyclo-ligase activity"/>
    <property type="evidence" value="ECO:0007669"/>
    <property type="project" value="TreeGrafter"/>
</dbReference>
<dbReference type="AlphaFoldDB" id="A0A2P2C650"/>
<accession>A0A2P2C650</accession>